<keyword evidence="3 7" id="KW-0479">Metal-binding</keyword>
<dbReference type="Proteomes" id="UP001372338">
    <property type="component" value="Unassembled WGS sequence"/>
</dbReference>
<keyword evidence="6 8" id="KW-0503">Monooxygenase</keyword>
<keyword evidence="5 7" id="KW-0408">Iron</keyword>
<keyword evidence="9" id="KW-1133">Transmembrane helix</keyword>
<dbReference type="InterPro" id="IPR002401">
    <property type="entry name" value="Cyt_P450_E_grp-I"/>
</dbReference>
<dbReference type="PANTHER" id="PTHR47947:SF49">
    <property type="entry name" value="CYTOCHROME P450 FAMILY PROTEIN"/>
    <property type="match status" value="1"/>
</dbReference>
<keyword evidence="11" id="KW-1185">Reference proteome</keyword>
<dbReference type="Pfam" id="PF00067">
    <property type="entry name" value="p450"/>
    <property type="match status" value="1"/>
</dbReference>
<dbReference type="CDD" id="cd20654">
    <property type="entry name" value="CYP82"/>
    <property type="match status" value="1"/>
</dbReference>
<protein>
    <recommendedName>
        <fullName evidence="12">Cytochrome P450</fullName>
    </recommendedName>
</protein>
<dbReference type="GO" id="GO:0020037">
    <property type="term" value="F:heme binding"/>
    <property type="evidence" value="ECO:0007669"/>
    <property type="project" value="InterPro"/>
</dbReference>
<dbReference type="SUPFAM" id="SSF48264">
    <property type="entry name" value="Cytochrome P450"/>
    <property type="match status" value="1"/>
</dbReference>
<evidence type="ECO:0000256" key="2">
    <source>
        <dbReference type="ARBA" id="ARBA00022617"/>
    </source>
</evidence>
<evidence type="ECO:0000256" key="6">
    <source>
        <dbReference type="ARBA" id="ARBA00023033"/>
    </source>
</evidence>
<dbReference type="InterPro" id="IPR050651">
    <property type="entry name" value="Plant_Cytochrome_P450_Monoox"/>
</dbReference>
<comment type="caution">
    <text evidence="10">The sequence shown here is derived from an EMBL/GenBank/DDBJ whole genome shotgun (WGS) entry which is preliminary data.</text>
</comment>
<evidence type="ECO:0000256" key="7">
    <source>
        <dbReference type="PIRSR" id="PIRSR602401-1"/>
    </source>
</evidence>
<dbReference type="InterPro" id="IPR001128">
    <property type="entry name" value="Cyt_P450"/>
</dbReference>
<dbReference type="PRINTS" id="PR00463">
    <property type="entry name" value="EP450I"/>
</dbReference>
<reference evidence="10 11" key="1">
    <citation type="submission" date="2024-01" db="EMBL/GenBank/DDBJ databases">
        <title>The genomes of 5 underutilized Papilionoideae crops provide insights into root nodulation and disease resistanc.</title>
        <authorList>
            <person name="Yuan L."/>
        </authorList>
    </citation>
    <scope>NUCLEOTIDE SEQUENCE [LARGE SCALE GENOMIC DNA]</scope>
    <source>
        <strain evidence="10">ZHUSHIDOU_FW_LH</strain>
        <tissue evidence="10">Leaf</tissue>
    </source>
</reference>
<evidence type="ECO:0000256" key="3">
    <source>
        <dbReference type="ARBA" id="ARBA00022723"/>
    </source>
</evidence>
<feature type="binding site" description="axial binding residue" evidence="7">
    <location>
        <position position="467"/>
    </location>
    <ligand>
        <name>heme</name>
        <dbReference type="ChEBI" id="CHEBI:30413"/>
    </ligand>
    <ligandPart>
        <name>Fe</name>
        <dbReference type="ChEBI" id="CHEBI:18248"/>
    </ligandPart>
</feature>
<gene>
    <name evidence="10" type="ORF">RIF29_18876</name>
</gene>
<dbReference type="PANTHER" id="PTHR47947">
    <property type="entry name" value="CYTOCHROME P450 82C3-RELATED"/>
    <property type="match status" value="1"/>
</dbReference>
<organism evidence="10 11">
    <name type="scientific">Crotalaria pallida</name>
    <name type="common">Smooth rattlebox</name>
    <name type="synonym">Crotalaria striata</name>
    <dbReference type="NCBI Taxonomy" id="3830"/>
    <lineage>
        <taxon>Eukaryota</taxon>
        <taxon>Viridiplantae</taxon>
        <taxon>Streptophyta</taxon>
        <taxon>Embryophyta</taxon>
        <taxon>Tracheophyta</taxon>
        <taxon>Spermatophyta</taxon>
        <taxon>Magnoliopsida</taxon>
        <taxon>eudicotyledons</taxon>
        <taxon>Gunneridae</taxon>
        <taxon>Pentapetalae</taxon>
        <taxon>rosids</taxon>
        <taxon>fabids</taxon>
        <taxon>Fabales</taxon>
        <taxon>Fabaceae</taxon>
        <taxon>Papilionoideae</taxon>
        <taxon>50 kb inversion clade</taxon>
        <taxon>genistoids sensu lato</taxon>
        <taxon>core genistoids</taxon>
        <taxon>Crotalarieae</taxon>
        <taxon>Crotalaria</taxon>
    </lineage>
</organism>
<dbReference type="EMBL" id="JAYWIO010000004">
    <property type="protein sequence ID" value="KAK7266234.1"/>
    <property type="molecule type" value="Genomic_DNA"/>
</dbReference>
<evidence type="ECO:0000313" key="10">
    <source>
        <dbReference type="EMBL" id="KAK7266234.1"/>
    </source>
</evidence>
<dbReference type="AlphaFoldDB" id="A0AAN9EYH3"/>
<dbReference type="FunFam" id="1.10.630.10:FF:000026">
    <property type="entry name" value="Cytochrome P450 82C4"/>
    <property type="match status" value="1"/>
</dbReference>
<keyword evidence="2 7" id="KW-0349">Heme</keyword>
<comment type="similarity">
    <text evidence="1 8">Belongs to the cytochrome P450 family.</text>
</comment>
<sequence length="530" mass="59926">MDIVLNCLNPTAIGLLLSLIFFCFFLYRSKLVHGSAREPPTVAGAWPILGHLPLLMRNSQVTLHKAFGAIADKYGPLFTIKLGAKRVLVLNNWEMAKECYTKNDKVVSSRPKLVAFETMTYNQAMFGLAPYGSYWRQLRKITTLEILSNRRVELLSHVMVSDIQTSIKELFDVWSSKKNGSSGYAVVDMKEWFSQTTFNMTLGIIVGKKYFGSRAVVEEKEAQRCLKALEEFMHLMGLSTVGDAIPLLRWFDFGGYEKAMKKNAKELDKIVGEWLEEHHRNRALGEKAERDQDFIDVMISVINGETIDGFDADTIIKASVLGQILGGTDTSSVTLTWGVCLLLKNPHILKKVKEELDTQIGKERLINESDINKLVYLQAIVKETLRLYPPGPLSAPREFTEDCTLGGYHVRKGTQLITNLWKIQTDASIWPNPLEFKPERFLTTHKEVDVRGHHFELLPFGGGRRICPGIYFGLQTVHLILANFLHSFEILNASNDPIDMSENLGFTNTKVTPLEILIKPCLSPHCYEIK</sequence>
<dbReference type="Gene3D" id="1.10.630.10">
    <property type="entry name" value="Cytochrome P450"/>
    <property type="match status" value="1"/>
</dbReference>
<dbReference type="GO" id="GO:0004497">
    <property type="term" value="F:monooxygenase activity"/>
    <property type="evidence" value="ECO:0007669"/>
    <property type="project" value="UniProtKB-KW"/>
</dbReference>
<evidence type="ECO:0000256" key="5">
    <source>
        <dbReference type="ARBA" id="ARBA00023004"/>
    </source>
</evidence>
<evidence type="ECO:0008006" key="12">
    <source>
        <dbReference type="Google" id="ProtNLM"/>
    </source>
</evidence>
<name>A0AAN9EYH3_CROPI</name>
<keyword evidence="4 8" id="KW-0560">Oxidoreductase</keyword>
<feature type="transmembrane region" description="Helical" evidence="9">
    <location>
        <begin position="7"/>
        <end position="27"/>
    </location>
</feature>
<dbReference type="PROSITE" id="PS00086">
    <property type="entry name" value="CYTOCHROME_P450"/>
    <property type="match status" value="1"/>
</dbReference>
<dbReference type="GO" id="GO:0005506">
    <property type="term" value="F:iron ion binding"/>
    <property type="evidence" value="ECO:0007669"/>
    <property type="project" value="InterPro"/>
</dbReference>
<comment type="cofactor">
    <cofactor evidence="7">
        <name>heme</name>
        <dbReference type="ChEBI" id="CHEBI:30413"/>
    </cofactor>
</comment>
<dbReference type="PRINTS" id="PR00385">
    <property type="entry name" value="P450"/>
</dbReference>
<keyword evidence="9" id="KW-0812">Transmembrane</keyword>
<evidence type="ECO:0000313" key="11">
    <source>
        <dbReference type="Proteomes" id="UP001372338"/>
    </source>
</evidence>
<evidence type="ECO:0000256" key="4">
    <source>
        <dbReference type="ARBA" id="ARBA00023002"/>
    </source>
</evidence>
<accession>A0AAN9EYH3</accession>
<evidence type="ECO:0000256" key="8">
    <source>
        <dbReference type="RuleBase" id="RU000461"/>
    </source>
</evidence>
<proteinExistence type="inferred from homology"/>
<dbReference type="InterPro" id="IPR036396">
    <property type="entry name" value="Cyt_P450_sf"/>
</dbReference>
<evidence type="ECO:0000256" key="9">
    <source>
        <dbReference type="SAM" id="Phobius"/>
    </source>
</evidence>
<dbReference type="InterPro" id="IPR017972">
    <property type="entry name" value="Cyt_P450_CS"/>
</dbReference>
<evidence type="ECO:0000256" key="1">
    <source>
        <dbReference type="ARBA" id="ARBA00010617"/>
    </source>
</evidence>
<dbReference type="GO" id="GO:0016705">
    <property type="term" value="F:oxidoreductase activity, acting on paired donors, with incorporation or reduction of molecular oxygen"/>
    <property type="evidence" value="ECO:0007669"/>
    <property type="project" value="InterPro"/>
</dbReference>
<keyword evidence="9" id="KW-0472">Membrane</keyword>